<dbReference type="PANTHER" id="PTHR12411">
    <property type="entry name" value="CYSTEINE PROTEASE FAMILY C1-RELATED"/>
    <property type="match status" value="1"/>
</dbReference>
<dbReference type="GO" id="GO:0006508">
    <property type="term" value="P:proteolysis"/>
    <property type="evidence" value="ECO:0007669"/>
    <property type="project" value="InterPro"/>
</dbReference>
<gene>
    <name evidence="7" type="ORF">NSCI0253_LOCUS16414</name>
</gene>
<keyword evidence="4" id="KW-0732">Signal</keyword>
<dbReference type="GO" id="GO:0008234">
    <property type="term" value="F:cysteine-type peptidase activity"/>
    <property type="evidence" value="ECO:0007669"/>
    <property type="project" value="InterPro"/>
</dbReference>
<accession>A0A7S1A541</accession>
<dbReference type="InterPro" id="IPR025660">
    <property type="entry name" value="Pept_his_AS"/>
</dbReference>
<keyword evidence="3" id="KW-1015">Disulfide bond</keyword>
<dbReference type="Pfam" id="PF00112">
    <property type="entry name" value="Peptidase_C1"/>
    <property type="match status" value="1"/>
</dbReference>
<evidence type="ECO:0000313" key="7">
    <source>
        <dbReference type="EMBL" id="CAD8842066.1"/>
    </source>
</evidence>
<dbReference type="InterPro" id="IPR038765">
    <property type="entry name" value="Papain-like_cys_pep_sf"/>
</dbReference>
<dbReference type="PROSITE" id="PS00640">
    <property type="entry name" value="THIOL_PROTEASE_ASN"/>
    <property type="match status" value="1"/>
</dbReference>
<dbReference type="InterPro" id="IPR039417">
    <property type="entry name" value="Peptidase_C1A_papain-like"/>
</dbReference>
<evidence type="ECO:0000259" key="6">
    <source>
        <dbReference type="SMART" id="SM00848"/>
    </source>
</evidence>
<dbReference type="SMART" id="SM00645">
    <property type="entry name" value="Pept_C1"/>
    <property type="match status" value="1"/>
</dbReference>
<name>A0A7S1A541_NOCSC</name>
<dbReference type="InterPro" id="IPR013201">
    <property type="entry name" value="Prot_inhib_I29"/>
</dbReference>
<dbReference type="SMART" id="SM00848">
    <property type="entry name" value="Inhibitor_I29"/>
    <property type="match status" value="1"/>
</dbReference>
<evidence type="ECO:0000256" key="1">
    <source>
        <dbReference type="ARBA" id="ARBA00008455"/>
    </source>
</evidence>
<feature type="chain" id="PRO_5030909514" evidence="4">
    <location>
        <begin position="17"/>
        <end position="425"/>
    </location>
</feature>
<dbReference type="AlphaFoldDB" id="A0A7S1A541"/>
<keyword evidence="2" id="KW-0865">Zymogen</keyword>
<dbReference type="InterPro" id="IPR000668">
    <property type="entry name" value="Peptidase_C1A_C"/>
</dbReference>
<feature type="domain" description="Cathepsin propeptide inhibitor" evidence="6">
    <location>
        <begin position="37"/>
        <end position="95"/>
    </location>
</feature>
<dbReference type="InterPro" id="IPR000169">
    <property type="entry name" value="Pept_cys_AS"/>
</dbReference>
<evidence type="ECO:0000259" key="5">
    <source>
        <dbReference type="SMART" id="SM00645"/>
    </source>
</evidence>
<protein>
    <submittedName>
        <fullName evidence="7">Uncharacterized protein</fullName>
    </submittedName>
</protein>
<proteinExistence type="inferred from homology"/>
<comment type="similarity">
    <text evidence="1">Belongs to the peptidase C1 family.</text>
</comment>
<feature type="signal peptide" evidence="4">
    <location>
        <begin position="1"/>
        <end position="16"/>
    </location>
</feature>
<evidence type="ECO:0000256" key="3">
    <source>
        <dbReference type="ARBA" id="ARBA00023157"/>
    </source>
</evidence>
<dbReference type="CDD" id="cd02248">
    <property type="entry name" value="Peptidase_C1A"/>
    <property type="match status" value="1"/>
</dbReference>
<feature type="domain" description="Peptidase C1A papain C-terminal" evidence="5">
    <location>
        <begin position="134"/>
        <end position="396"/>
    </location>
</feature>
<dbReference type="SUPFAM" id="SSF54001">
    <property type="entry name" value="Cysteine proteinases"/>
    <property type="match status" value="1"/>
</dbReference>
<reference evidence="7" key="1">
    <citation type="submission" date="2021-01" db="EMBL/GenBank/DDBJ databases">
        <authorList>
            <person name="Corre E."/>
            <person name="Pelletier E."/>
            <person name="Niang G."/>
            <person name="Scheremetjew M."/>
            <person name="Finn R."/>
            <person name="Kale V."/>
            <person name="Holt S."/>
            <person name="Cochrane G."/>
            <person name="Meng A."/>
            <person name="Brown T."/>
            <person name="Cohen L."/>
        </authorList>
    </citation>
    <scope>NUCLEOTIDE SEQUENCE</scope>
</reference>
<evidence type="ECO:0000256" key="4">
    <source>
        <dbReference type="SAM" id="SignalP"/>
    </source>
</evidence>
<evidence type="ECO:0000256" key="2">
    <source>
        <dbReference type="ARBA" id="ARBA00023145"/>
    </source>
</evidence>
<dbReference type="EMBL" id="HBFQ01023365">
    <property type="protein sequence ID" value="CAD8842066.1"/>
    <property type="molecule type" value="Transcribed_RNA"/>
</dbReference>
<dbReference type="PRINTS" id="PR00705">
    <property type="entry name" value="PAPAIN"/>
</dbReference>
<dbReference type="InterPro" id="IPR025661">
    <property type="entry name" value="Pept_asp_AS"/>
</dbReference>
<organism evidence="7">
    <name type="scientific">Noctiluca scintillans</name>
    <name type="common">Sea sparkle</name>
    <name type="synonym">Red tide dinoflagellate</name>
    <dbReference type="NCBI Taxonomy" id="2966"/>
    <lineage>
        <taxon>Eukaryota</taxon>
        <taxon>Sar</taxon>
        <taxon>Alveolata</taxon>
        <taxon>Dinophyceae</taxon>
        <taxon>Noctilucales</taxon>
        <taxon>Noctilucaceae</taxon>
        <taxon>Noctiluca</taxon>
    </lineage>
</organism>
<dbReference type="Pfam" id="PF08246">
    <property type="entry name" value="Inhibitor_I29"/>
    <property type="match status" value="1"/>
</dbReference>
<dbReference type="PROSITE" id="PS00139">
    <property type="entry name" value="THIOL_PROTEASE_CYS"/>
    <property type="match status" value="1"/>
</dbReference>
<dbReference type="Gene3D" id="3.90.70.10">
    <property type="entry name" value="Cysteine proteinases"/>
    <property type="match status" value="1"/>
</dbReference>
<sequence>MNAVLVFLLQAVSVRSLSVHLASSFEENSELQFRSEFADFVEKHGRQYKEGTQEYEDRFALFRDRAAAVADHNKKVDGSWQASVNKLTDWTSEELKHLTGWKGGKRATKISQLQEVATTHKRGQKKRSLREPPLPEEVDWTRLQAMKGSFDQGACGSCWAVSTANVLRAHAEIHTPGLTNRTFSPQELVSCVPNPRHCGGRGGCEGATAELALAYVMKYGLASEAETPYAEQDTYCSLAARQRMSLVQVADSRDDDGLPSDLELAMEGTSPVGVHVSRDDDMGRGFGMRAWERLPDNQALPFMKALASEGPVVASVAANNWFSYDNGVFDHCDKDAVIDHAVALVGYGRDKTTNMHYWIVQNSWGSSWGEGGFIRLRRHADTEEPCGMDDQPELGTGCDGGPGKVRVCGACGILYDGALPHFSKL</sequence>
<dbReference type="PROSITE" id="PS00639">
    <property type="entry name" value="THIOL_PROTEASE_HIS"/>
    <property type="match status" value="1"/>
</dbReference>
<dbReference type="InterPro" id="IPR013128">
    <property type="entry name" value="Peptidase_C1A"/>
</dbReference>